<dbReference type="NCBIfam" id="TIGR00756">
    <property type="entry name" value="PPR"/>
    <property type="match status" value="2"/>
</dbReference>
<evidence type="ECO:0000256" key="2">
    <source>
        <dbReference type="SAM" id="MobiDB-lite"/>
    </source>
</evidence>
<evidence type="ECO:0000256" key="1">
    <source>
        <dbReference type="PROSITE-ProRule" id="PRU00708"/>
    </source>
</evidence>
<name>A0A4Q9N345_9APHY</name>
<feature type="repeat" description="PPR" evidence="1">
    <location>
        <begin position="517"/>
        <end position="551"/>
    </location>
</feature>
<feature type="compositionally biased region" description="Acidic residues" evidence="2">
    <location>
        <begin position="215"/>
        <end position="232"/>
    </location>
</feature>
<proteinExistence type="predicted"/>
<dbReference type="PANTHER" id="PTHR47939">
    <property type="entry name" value="MEMBRANE-ASSOCIATED SALT-INDUCIBLE PROTEIN-LIKE"/>
    <property type="match status" value="1"/>
</dbReference>
<gene>
    <name evidence="3" type="ORF">BD311DRAFT_710313</name>
</gene>
<dbReference type="EMBL" id="ML143388">
    <property type="protein sequence ID" value="TBU34615.1"/>
    <property type="molecule type" value="Genomic_DNA"/>
</dbReference>
<dbReference type="Gene3D" id="1.25.40.10">
    <property type="entry name" value="Tetratricopeptide repeat domain"/>
    <property type="match status" value="3"/>
</dbReference>
<sequence length="757" mass="85393">MLIRTARHAIPPPIALDFLIPNSILRRTLCYTSSKYSQRPPTEGVIQREPTPTAPTRPARNVTPGTVLTQLEEELHPFEAHPLAKGTNAQVKAFNKIIPELRDAFFNHKVADISNLWSALKARNLLAFFGPAHYDLCSNHIAGYVKRRALQLSEEEISALQEMALVSAAGGATSGLKALMLFRIKSGQPQPVLDMYGSYLQHLHKHSVTQGSIEEQAEEPGPDSDSASDEEATSLQSSPPSSLSRIREDILLCAVIAHAQLDTFNGAVRMYLEATTRIHTSTMEEILHRIRTLPDLRAKVDEWVQRLEAASLLSRPEALTKHLDNVTNSSASRTLQRLYARTVTGVQGPDPWLALRPEDLSDTRVVLLPSFFWSSFLTSFLACNHVELAERLWDDMLRLGVVPDVVAWNALLDGYAKLRMVDSALKTWDVMASQKVRPDALSYRAVIEVLFLAGRYQDALSRFSAFQKELPNFRLPNDHSTALAVYNTVLYQLLFVSREPQAKAILDQMESKGPKPDVVTLNTFIRYYGRKGDLKAVAQILRKFQPAGLKPDIYTFSTLLSAMLKFRPDADRIVINLMKKYGVSPDTTSLTAIMDRQLREATPENFKIAMDLLGKMERNEYENAEPNAITYTSVLTGINRGDWLDRKVVEEHNRRIWETMMSRGIRPSRTAYNVLLRASLNGQKPEGVKNALAYYRDMVARRVQMGNETWYILLHGLMARKQFALAQEMVKDMHRFNPNMPGALRTLAVKIMRQSDK</sequence>
<feature type="region of interest" description="Disordered" evidence="2">
    <location>
        <begin position="40"/>
        <end position="62"/>
    </location>
</feature>
<evidence type="ECO:0008006" key="4">
    <source>
        <dbReference type="Google" id="ProtNLM"/>
    </source>
</evidence>
<dbReference type="InterPro" id="IPR050667">
    <property type="entry name" value="PPR-containing_protein"/>
</dbReference>
<organism evidence="3">
    <name type="scientific">Dichomitus squalens</name>
    <dbReference type="NCBI Taxonomy" id="114155"/>
    <lineage>
        <taxon>Eukaryota</taxon>
        <taxon>Fungi</taxon>
        <taxon>Dikarya</taxon>
        <taxon>Basidiomycota</taxon>
        <taxon>Agaricomycotina</taxon>
        <taxon>Agaricomycetes</taxon>
        <taxon>Polyporales</taxon>
        <taxon>Polyporaceae</taxon>
        <taxon>Dichomitus</taxon>
    </lineage>
</organism>
<protein>
    <recommendedName>
        <fullName evidence="4">Pentacotripeptide-repeat region of PRORP domain-containing protein</fullName>
    </recommendedName>
</protein>
<dbReference type="InterPro" id="IPR011990">
    <property type="entry name" value="TPR-like_helical_dom_sf"/>
</dbReference>
<dbReference type="Pfam" id="PF01535">
    <property type="entry name" value="PPR"/>
    <property type="match status" value="1"/>
</dbReference>
<evidence type="ECO:0000313" key="3">
    <source>
        <dbReference type="EMBL" id="TBU34615.1"/>
    </source>
</evidence>
<dbReference type="AlphaFoldDB" id="A0A4Q9N345"/>
<dbReference type="Pfam" id="PF13041">
    <property type="entry name" value="PPR_2"/>
    <property type="match status" value="2"/>
</dbReference>
<dbReference type="PANTHER" id="PTHR47939:SF5">
    <property type="entry name" value="PENTACOTRIPEPTIDE-REPEAT REGION OF PRORP DOMAIN-CONTAINING PROTEIN"/>
    <property type="match status" value="1"/>
</dbReference>
<feature type="repeat" description="PPR" evidence="1">
    <location>
        <begin position="404"/>
        <end position="438"/>
    </location>
</feature>
<feature type="region of interest" description="Disordered" evidence="2">
    <location>
        <begin position="209"/>
        <end position="242"/>
    </location>
</feature>
<dbReference type="OrthoDB" id="185373at2759"/>
<dbReference type="InterPro" id="IPR002885">
    <property type="entry name" value="PPR_rpt"/>
</dbReference>
<feature type="repeat" description="PPR" evidence="1">
    <location>
        <begin position="369"/>
        <end position="403"/>
    </location>
</feature>
<reference evidence="3" key="1">
    <citation type="submission" date="2019-01" db="EMBL/GenBank/DDBJ databases">
        <title>Draft genome sequences of three monokaryotic isolates of the white-rot basidiomycete fungus Dichomitus squalens.</title>
        <authorList>
            <consortium name="DOE Joint Genome Institute"/>
            <person name="Lopez S.C."/>
            <person name="Andreopoulos B."/>
            <person name="Pangilinan J."/>
            <person name="Lipzen A."/>
            <person name="Riley R."/>
            <person name="Ahrendt S."/>
            <person name="Ng V."/>
            <person name="Barry K."/>
            <person name="Daum C."/>
            <person name="Grigoriev I.V."/>
            <person name="Hilden K.S."/>
            <person name="Makela M.R."/>
            <person name="de Vries R.P."/>
        </authorList>
    </citation>
    <scope>NUCLEOTIDE SEQUENCE [LARGE SCALE GENOMIC DNA]</scope>
    <source>
        <strain evidence="3">OM18370.1</strain>
    </source>
</reference>
<dbReference type="Proteomes" id="UP000292957">
    <property type="component" value="Unassembled WGS sequence"/>
</dbReference>
<dbReference type="PROSITE" id="PS51375">
    <property type="entry name" value="PPR"/>
    <property type="match status" value="3"/>
</dbReference>
<dbReference type="Pfam" id="PF13812">
    <property type="entry name" value="PPR_3"/>
    <property type="match status" value="1"/>
</dbReference>
<feature type="compositionally biased region" description="Low complexity" evidence="2">
    <location>
        <begin position="50"/>
        <end position="60"/>
    </location>
</feature>
<accession>A0A4Q9N345</accession>